<protein>
    <submittedName>
        <fullName evidence="2">SnoaL-like domain-containing protein</fullName>
    </submittedName>
</protein>
<dbReference type="STRING" id="42354.SAMN05216333_101200"/>
<keyword evidence="3" id="KW-1185">Reference proteome</keyword>
<dbReference type="Gene3D" id="3.10.450.50">
    <property type="match status" value="1"/>
</dbReference>
<dbReference type="InterPro" id="IPR032710">
    <property type="entry name" value="NTF2-like_dom_sf"/>
</dbReference>
<organism evidence="2 3">
    <name type="scientific">Nitrosomonas oligotropha</name>
    <dbReference type="NCBI Taxonomy" id="42354"/>
    <lineage>
        <taxon>Bacteria</taxon>
        <taxon>Pseudomonadati</taxon>
        <taxon>Pseudomonadota</taxon>
        <taxon>Betaproteobacteria</taxon>
        <taxon>Nitrosomonadales</taxon>
        <taxon>Nitrosomonadaceae</taxon>
        <taxon>Nitrosomonas</taxon>
    </lineage>
</organism>
<evidence type="ECO:0000259" key="1">
    <source>
        <dbReference type="Pfam" id="PF12680"/>
    </source>
</evidence>
<sequence length="126" mass="14331">MHTVQSIELARNYVTLSNNHDLTQIERLFAADATYYSAYFGEYKGSSAIHAMMVSFFDRFPDAHWEVTGYRGIENSGVEFAFTMTGMDASSGEQVKRQGLERIYFTPEGLIRHIAVYKPGDFPELD</sequence>
<dbReference type="OrthoDB" id="6196140at2"/>
<evidence type="ECO:0000313" key="3">
    <source>
        <dbReference type="Proteomes" id="UP000198814"/>
    </source>
</evidence>
<dbReference type="InterPro" id="IPR037401">
    <property type="entry name" value="SnoaL-like"/>
</dbReference>
<reference evidence="3" key="1">
    <citation type="submission" date="2016-10" db="EMBL/GenBank/DDBJ databases">
        <authorList>
            <person name="Varghese N."/>
            <person name="Submissions S."/>
        </authorList>
    </citation>
    <scope>NUCLEOTIDE SEQUENCE [LARGE SCALE GENOMIC DNA]</scope>
    <source>
        <strain evidence="3">Nm76</strain>
    </source>
</reference>
<name>A0A1H8JGC3_9PROT</name>
<proteinExistence type="predicted"/>
<evidence type="ECO:0000313" key="2">
    <source>
        <dbReference type="EMBL" id="SEN79854.1"/>
    </source>
</evidence>
<feature type="domain" description="SnoaL-like" evidence="1">
    <location>
        <begin position="11"/>
        <end position="111"/>
    </location>
</feature>
<accession>A0A1H8JGC3</accession>
<dbReference type="Pfam" id="PF12680">
    <property type="entry name" value="SnoaL_2"/>
    <property type="match status" value="1"/>
</dbReference>
<dbReference type="EMBL" id="FODO01000001">
    <property type="protein sequence ID" value="SEN79854.1"/>
    <property type="molecule type" value="Genomic_DNA"/>
</dbReference>
<dbReference type="Proteomes" id="UP000198814">
    <property type="component" value="Unassembled WGS sequence"/>
</dbReference>
<dbReference type="RefSeq" id="WP_090314905.1">
    <property type="nucleotide sequence ID" value="NZ_FNOE01000001.1"/>
</dbReference>
<dbReference type="AlphaFoldDB" id="A0A1H8JGC3"/>
<dbReference type="SUPFAM" id="SSF54427">
    <property type="entry name" value="NTF2-like"/>
    <property type="match status" value="1"/>
</dbReference>
<gene>
    <name evidence="2" type="ORF">SAMN05216333_101200</name>
</gene>